<proteinExistence type="predicted"/>
<organism evidence="1">
    <name type="scientific">Caudovirales sp. ctTVN2</name>
    <dbReference type="NCBI Taxonomy" id="2827634"/>
    <lineage>
        <taxon>Viruses</taxon>
        <taxon>Duplodnaviria</taxon>
        <taxon>Heunggongvirae</taxon>
        <taxon>Uroviricota</taxon>
        <taxon>Caudoviricetes</taxon>
    </lineage>
</organism>
<dbReference type="EMBL" id="BK032551">
    <property type="protein sequence ID" value="DAF47163.1"/>
    <property type="molecule type" value="Genomic_DNA"/>
</dbReference>
<accession>A0A8S5S8L9</accession>
<protein>
    <submittedName>
        <fullName evidence="1">Uncharacterized protein</fullName>
    </submittedName>
</protein>
<name>A0A8S5S8L9_9CAUD</name>
<evidence type="ECO:0000313" key="1">
    <source>
        <dbReference type="EMBL" id="DAF47163.1"/>
    </source>
</evidence>
<reference evidence="1" key="1">
    <citation type="journal article" date="2021" name="Proc. Natl. Acad. Sci. U.S.A.">
        <title>A Catalog of Tens of Thousands of Viruses from Human Metagenomes Reveals Hidden Associations with Chronic Diseases.</title>
        <authorList>
            <person name="Tisza M.J."/>
            <person name="Buck C.B."/>
        </authorList>
    </citation>
    <scope>NUCLEOTIDE SEQUENCE</scope>
    <source>
        <strain evidence="1">CtTVN2</strain>
    </source>
</reference>
<sequence length="124" mass="14048">MRVERKPEIGDTMFHVCEHLYYVPERAAPLNEYCVCEATVVGFLKGGYTEVKLVGKNPGGFNTLYHYKMAEVGSKVFFDAHSAAKYAESLTVYAEQHWNWAGAQLRRPYKNLLREQSPDIEGGA</sequence>